<protein>
    <submittedName>
        <fullName evidence="2">Formyltransferase family protein</fullName>
    </submittedName>
</protein>
<keyword evidence="3" id="KW-1185">Reference proteome</keyword>
<proteinExistence type="predicted"/>
<dbReference type="PANTHER" id="PTHR11138:SF5">
    <property type="entry name" value="METHIONYL-TRNA FORMYLTRANSFERASE, MITOCHONDRIAL"/>
    <property type="match status" value="1"/>
</dbReference>
<evidence type="ECO:0000313" key="2">
    <source>
        <dbReference type="EMBL" id="MFC6792481.1"/>
    </source>
</evidence>
<dbReference type="Pfam" id="PF00551">
    <property type="entry name" value="Formyl_trans_N"/>
    <property type="match status" value="1"/>
</dbReference>
<accession>A0ABW2BR87</accession>
<dbReference type="PANTHER" id="PTHR11138">
    <property type="entry name" value="METHIONYL-TRNA FORMYLTRANSFERASE"/>
    <property type="match status" value="1"/>
</dbReference>
<evidence type="ECO:0000259" key="1">
    <source>
        <dbReference type="Pfam" id="PF00551"/>
    </source>
</evidence>
<dbReference type="InterPro" id="IPR036477">
    <property type="entry name" value="Formyl_transf_N_sf"/>
</dbReference>
<dbReference type="RefSeq" id="WP_378974414.1">
    <property type="nucleotide sequence ID" value="NZ_JBHSWN010000001.1"/>
</dbReference>
<feature type="domain" description="Formyl transferase N-terminal" evidence="1">
    <location>
        <begin position="132"/>
        <end position="239"/>
    </location>
</feature>
<dbReference type="EMBL" id="JBHSWN010000001">
    <property type="protein sequence ID" value="MFC6792481.1"/>
    <property type="molecule type" value="Genomic_DNA"/>
</dbReference>
<evidence type="ECO:0000313" key="3">
    <source>
        <dbReference type="Proteomes" id="UP001596292"/>
    </source>
</evidence>
<gene>
    <name evidence="2" type="ORF">ACFQE0_24725</name>
</gene>
<dbReference type="Gene3D" id="3.40.50.170">
    <property type="entry name" value="Formyl transferase, N-terminal domain"/>
    <property type="match status" value="1"/>
</dbReference>
<name>A0ABW2BR87_9HYPH</name>
<dbReference type="SUPFAM" id="SSF53328">
    <property type="entry name" value="Formyltransferase"/>
    <property type="match status" value="1"/>
</dbReference>
<dbReference type="Proteomes" id="UP001596292">
    <property type="component" value="Unassembled WGS sequence"/>
</dbReference>
<organism evidence="2 3">
    <name type="scientific">Methylobacterium komagatae</name>
    <dbReference type="NCBI Taxonomy" id="374425"/>
    <lineage>
        <taxon>Bacteria</taxon>
        <taxon>Pseudomonadati</taxon>
        <taxon>Pseudomonadota</taxon>
        <taxon>Alphaproteobacteria</taxon>
        <taxon>Hyphomicrobiales</taxon>
        <taxon>Methylobacteriaceae</taxon>
        <taxon>Methylobacterium</taxon>
    </lineage>
</organism>
<reference evidence="3" key="1">
    <citation type="journal article" date="2019" name="Int. J. Syst. Evol. Microbiol.">
        <title>The Global Catalogue of Microorganisms (GCM) 10K type strain sequencing project: providing services to taxonomists for standard genome sequencing and annotation.</title>
        <authorList>
            <consortium name="The Broad Institute Genomics Platform"/>
            <consortium name="The Broad Institute Genome Sequencing Center for Infectious Disease"/>
            <person name="Wu L."/>
            <person name="Ma J."/>
        </authorList>
    </citation>
    <scope>NUCLEOTIDE SEQUENCE [LARGE SCALE GENOMIC DNA]</scope>
    <source>
        <strain evidence="3">CCUG 48316</strain>
    </source>
</reference>
<sequence length="299" mass="31643">MGAAGQLVGLQVQSEVTALRIALLVLEALPNARTVRRLIADRGHEIVLVGLSNAERPSNGGLTGQLRRHLGRSGTGILPYLAVNFGLPDLLRPLAPFTQAAAGSADRPETTPIATLCRRLGIRTVKVDDVNGAEMAEALRQAAPDLILTYHFDQILKPATIALARLGGINGHPGLLPRHRGPVPTIHALSDGPDTFGMTLHKLAAAIDAGAILDQEAVRLPADVTATRAAILLHEHGRAMLDRLLDTIAATGAIPEGRMADVLPYCPFPDRAMLADLKRRGLRLTDAADLAAAAKLSLR</sequence>
<dbReference type="InterPro" id="IPR002376">
    <property type="entry name" value="Formyl_transf_N"/>
</dbReference>
<comment type="caution">
    <text evidence="2">The sequence shown here is derived from an EMBL/GenBank/DDBJ whole genome shotgun (WGS) entry which is preliminary data.</text>
</comment>